<dbReference type="EMBL" id="FNZE01000012">
    <property type="protein sequence ID" value="SEJ61240.1"/>
    <property type="molecule type" value="Genomic_DNA"/>
</dbReference>
<comment type="function">
    <text evidence="11">Component of the F(0) channel, it forms part of the peripheral stalk, linking F(1) to F(0). The b'-subunit is a diverged and duplicated form of b found in plants and photosynthetic bacteria.</text>
</comment>
<keyword evidence="8 13" id="KW-0472">Membrane</keyword>
<accession>A0A1H7AH51</accession>
<dbReference type="GO" id="GO:0005886">
    <property type="term" value="C:plasma membrane"/>
    <property type="evidence" value="ECO:0007669"/>
    <property type="project" value="UniProtKB-SubCell"/>
</dbReference>
<evidence type="ECO:0000256" key="5">
    <source>
        <dbReference type="ARBA" id="ARBA00022781"/>
    </source>
</evidence>
<dbReference type="OrthoDB" id="466272at2"/>
<evidence type="ECO:0000256" key="4">
    <source>
        <dbReference type="ARBA" id="ARBA00022692"/>
    </source>
</evidence>
<dbReference type="Pfam" id="PF00430">
    <property type="entry name" value="ATP-synt_B"/>
    <property type="match status" value="1"/>
</dbReference>
<evidence type="ECO:0000256" key="7">
    <source>
        <dbReference type="ARBA" id="ARBA00023065"/>
    </source>
</evidence>
<evidence type="ECO:0000256" key="2">
    <source>
        <dbReference type="ARBA" id="ARBA00022448"/>
    </source>
</evidence>
<evidence type="ECO:0000256" key="1">
    <source>
        <dbReference type="ARBA" id="ARBA00005513"/>
    </source>
</evidence>
<dbReference type="STRING" id="915471.SAMN05216201_11252"/>
<name>A0A1H7AH51_9PSED</name>
<reference evidence="17" key="1">
    <citation type="submission" date="2016-10" db="EMBL/GenBank/DDBJ databases">
        <authorList>
            <person name="Varghese N."/>
            <person name="Submissions S."/>
        </authorList>
    </citation>
    <scope>NUCLEOTIDE SEQUENCE [LARGE SCALE GENOMIC DNA]</scope>
    <source>
        <strain evidence="17">LMG 25967</strain>
    </source>
</reference>
<keyword evidence="13" id="KW-1003">Cell membrane</keyword>
<dbReference type="GO" id="GO:0046961">
    <property type="term" value="F:proton-transporting ATPase activity, rotational mechanism"/>
    <property type="evidence" value="ECO:0007669"/>
    <property type="project" value="TreeGrafter"/>
</dbReference>
<evidence type="ECO:0000256" key="6">
    <source>
        <dbReference type="ARBA" id="ARBA00022989"/>
    </source>
</evidence>
<dbReference type="Proteomes" id="UP000242930">
    <property type="component" value="Unassembled WGS sequence"/>
</dbReference>
<evidence type="ECO:0000256" key="3">
    <source>
        <dbReference type="ARBA" id="ARBA00022547"/>
    </source>
</evidence>
<keyword evidence="4 13" id="KW-0812">Transmembrane</keyword>
<dbReference type="GO" id="GO:0046933">
    <property type="term" value="F:proton-transporting ATP synthase activity, rotational mechanism"/>
    <property type="evidence" value="ECO:0007669"/>
    <property type="project" value="UniProtKB-UniRule"/>
</dbReference>
<organism evidence="16 17">
    <name type="scientific">Pseudomonas linyingensis</name>
    <dbReference type="NCBI Taxonomy" id="915471"/>
    <lineage>
        <taxon>Bacteria</taxon>
        <taxon>Pseudomonadati</taxon>
        <taxon>Pseudomonadota</taxon>
        <taxon>Gammaproteobacteria</taxon>
        <taxon>Pseudomonadales</taxon>
        <taxon>Pseudomonadaceae</taxon>
        <taxon>Pseudomonas</taxon>
    </lineage>
</organism>
<keyword evidence="7 13" id="KW-0406">Ion transport</keyword>
<dbReference type="PROSITE" id="PS00389">
    <property type="entry name" value="ATPASE_DELTA"/>
    <property type="match status" value="1"/>
</dbReference>
<keyword evidence="3 13" id="KW-0138">CF(0)</keyword>
<comment type="subcellular location">
    <subcellularLocation>
        <location evidence="13">Cell membrane</location>
        <topology evidence="13">Single-pass membrane protein</topology>
    </subcellularLocation>
    <subcellularLocation>
        <location evidence="12">Endomembrane system</location>
        <topology evidence="12">Single-pass membrane protein</topology>
    </subcellularLocation>
</comment>
<keyword evidence="5 13" id="KW-0375">Hydrogen ion transport</keyword>
<dbReference type="PANTHER" id="PTHR33445:SF2">
    <property type="entry name" value="ATP SYNTHASE SUBUNIT B', CHLOROPLASTIC"/>
    <property type="match status" value="1"/>
</dbReference>
<proteinExistence type="inferred from homology"/>
<dbReference type="PANTHER" id="PTHR33445">
    <property type="entry name" value="ATP SYNTHASE SUBUNIT B', CHLOROPLASTIC"/>
    <property type="match status" value="1"/>
</dbReference>
<evidence type="ECO:0000313" key="17">
    <source>
        <dbReference type="Proteomes" id="UP000242930"/>
    </source>
</evidence>
<keyword evidence="2 13" id="KW-0813">Transport</keyword>
<protein>
    <recommendedName>
        <fullName evidence="13">ATP synthase subunit b</fullName>
    </recommendedName>
    <alternativeName>
        <fullName evidence="13">ATP synthase F(0) sector subunit b</fullName>
    </alternativeName>
    <alternativeName>
        <fullName evidence="13">ATPase subunit I</fullName>
    </alternativeName>
    <alternativeName>
        <fullName evidence="13">F-type ATPase subunit b</fullName>
        <shortName evidence="13">F-ATPase subunit b</shortName>
    </alternativeName>
</protein>
<keyword evidence="6 13" id="KW-1133">Transmembrane helix</keyword>
<evidence type="ECO:0000256" key="8">
    <source>
        <dbReference type="ARBA" id="ARBA00023136"/>
    </source>
</evidence>
<comment type="similarity">
    <text evidence="1 13 14">Belongs to the ATPase B chain family.</text>
</comment>
<evidence type="ECO:0000256" key="10">
    <source>
        <dbReference type="ARBA" id="ARBA00025198"/>
    </source>
</evidence>
<dbReference type="HAMAP" id="MF_01398">
    <property type="entry name" value="ATP_synth_b_bprime"/>
    <property type="match status" value="1"/>
</dbReference>
<dbReference type="InterPro" id="IPR002146">
    <property type="entry name" value="ATP_synth_b/b'su_bac/chlpt"/>
</dbReference>
<dbReference type="RefSeq" id="WP_090312306.1">
    <property type="nucleotide sequence ID" value="NZ_FNZE01000012.1"/>
</dbReference>
<dbReference type="GO" id="GO:0012505">
    <property type="term" value="C:endomembrane system"/>
    <property type="evidence" value="ECO:0007669"/>
    <property type="project" value="UniProtKB-SubCell"/>
</dbReference>
<dbReference type="GO" id="GO:0045259">
    <property type="term" value="C:proton-transporting ATP synthase complex"/>
    <property type="evidence" value="ECO:0007669"/>
    <property type="project" value="UniProtKB-KW"/>
</dbReference>
<feature type="transmembrane region" description="Helical" evidence="13">
    <location>
        <begin position="6"/>
        <end position="27"/>
    </location>
</feature>
<sequence>MTLDWWTLGLQTINVVILVWLLSHFLFKPVAQIVAARQQEAGRLLDEAAATRTAAEAERQQAVEARQALAAEREAGLKAVEQEVASTREHLLAEVQREIEQQRAQAEAAQAAQRSSARLQAEEQAGALALDIAAHLLARLPDNLRVTAFLDGLVEGLEQLAPAARQSLVDDRQALILRAPRALAEDELQRCRAALRGALGDELRLTPEVEPALIAGLELEGSSVVVRNSFRADLARLQRELSRHDHADA</sequence>
<feature type="coiled-coil region" evidence="15">
    <location>
        <begin position="45"/>
        <end position="112"/>
    </location>
</feature>
<keyword evidence="17" id="KW-1185">Reference proteome</keyword>
<evidence type="ECO:0000256" key="12">
    <source>
        <dbReference type="ARBA" id="ARBA00037847"/>
    </source>
</evidence>
<comment type="function">
    <text evidence="10 13">F(1)F(0) ATP synthase produces ATP from ADP in the presence of a proton or sodium gradient. F-type ATPases consist of two structural domains, F(1) containing the extramembraneous catalytic core and F(0) containing the membrane proton channel, linked together by a central stalk and a peripheral stalk. During catalysis, ATP synthesis in the catalytic domain of F(1) is coupled via a rotary mechanism of the central stalk subunits to proton translocation.</text>
</comment>
<evidence type="ECO:0000256" key="11">
    <source>
        <dbReference type="ARBA" id="ARBA00025614"/>
    </source>
</evidence>
<dbReference type="InterPro" id="IPR020781">
    <property type="entry name" value="ATPase_OSCP/d_CS"/>
</dbReference>
<dbReference type="AlphaFoldDB" id="A0A1H7AH51"/>
<gene>
    <name evidence="13" type="primary">atpF</name>
    <name evidence="16" type="ORF">SAMN05216201_11252</name>
</gene>
<dbReference type="InterPro" id="IPR050059">
    <property type="entry name" value="ATP_synthase_B_chain"/>
</dbReference>
<keyword evidence="9 13" id="KW-0066">ATP synthesis</keyword>
<evidence type="ECO:0000256" key="9">
    <source>
        <dbReference type="ARBA" id="ARBA00023310"/>
    </source>
</evidence>
<evidence type="ECO:0000256" key="14">
    <source>
        <dbReference type="RuleBase" id="RU003848"/>
    </source>
</evidence>
<evidence type="ECO:0000256" key="15">
    <source>
        <dbReference type="SAM" id="Coils"/>
    </source>
</evidence>
<keyword evidence="15" id="KW-0175">Coiled coil</keyword>
<comment type="subunit">
    <text evidence="13">F-type ATPases have 2 components, F(1) - the catalytic core - and F(0) - the membrane proton channel. F(1) has five subunits: alpha(3), beta(3), gamma(1), delta(1), epsilon(1). F(0) has three main subunits: a(1), b(2) and c(10-14). The alpha and beta chains form an alternating ring which encloses part of the gamma chain. F(1) is attached to F(0) by a central stalk formed by the gamma and epsilon chains, while a peripheral stalk is formed by the delta and b chains.</text>
</comment>
<evidence type="ECO:0000256" key="13">
    <source>
        <dbReference type="HAMAP-Rule" id="MF_01398"/>
    </source>
</evidence>
<evidence type="ECO:0000313" key="16">
    <source>
        <dbReference type="EMBL" id="SEJ61240.1"/>
    </source>
</evidence>